<evidence type="ECO:0000256" key="5">
    <source>
        <dbReference type="ARBA" id="ARBA00023004"/>
    </source>
</evidence>
<proteinExistence type="predicted"/>
<evidence type="ECO:0000256" key="2">
    <source>
        <dbReference type="ARBA" id="ARBA00022617"/>
    </source>
</evidence>
<dbReference type="InterPro" id="IPR009056">
    <property type="entry name" value="Cyt_c-like_dom"/>
</dbReference>
<dbReference type="InterPro" id="IPR036909">
    <property type="entry name" value="Cyt_c-like_dom_sf"/>
</dbReference>
<gene>
    <name evidence="10" type="ORF">ACFOSB_20020</name>
</gene>
<dbReference type="InterPro" id="IPR051811">
    <property type="entry name" value="Cytochrome_c550/c551-like"/>
</dbReference>
<dbReference type="SUPFAM" id="SSF46626">
    <property type="entry name" value="Cytochrome c"/>
    <property type="match status" value="1"/>
</dbReference>
<feature type="compositionally biased region" description="Low complexity" evidence="7">
    <location>
        <begin position="36"/>
        <end position="52"/>
    </location>
</feature>
<protein>
    <submittedName>
        <fullName evidence="10">C-type cytochrome</fullName>
    </submittedName>
</protein>
<keyword evidence="4" id="KW-0249">Electron transport</keyword>
<feature type="compositionally biased region" description="Low complexity" evidence="7">
    <location>
        <begin position="94"/>
        <end position="103"/>
    </location>
</feature>
<feature type="signal peptide" evidence="8">
    <location>
        <begin position="1"/>
        <end position="22"/>
    </location>
</feature>
<evidence type="ECO:0000256" key="7">
    <source>
        <dbReference type="SAM" id="MobiDB-lite"/>
    </source>
</evidence>
<keyword evidence="8" id="KW-0732">Signal</keyword>
<evidence type="ECO:0000313" key="11">
    <source>
        <dbReference type="Proteomes" id="UP001595803"/>
    </source>
</evidence>
<keyword evidence="11" id="KW-1185">Reference proteome</keyword>
<reference evidence="11" key="1">
    <citation type="journal article" date="2019" name="Int. J. Syst. Evol. Microbiol.">
        <title>The Global Catalogue of Microorganisms (GCM) 10K type strain sequencing project: providing services to taxonomists for standard genome sequencing and annotation.</title>
        <authorList>
            <consortium name="The Broad Institute Genomics Platform"/>
            <consortium name="The Broad Institute Genome Sequencing Center for Infectious Disease"/>
            <person name="Wu L."/>
            <person name="Ma J."/>
        </authorList>
    </citation>
    <scope>NUCLEOTIDE SEQUENCE [LARGE SCALE GENOMIC DNA]</scope>
    <source>
        <strain evidence="11">CCTCC AB 2017081</strain>
    </source>
</reference>
<keyword evidence="5 6" id="KW-0408">Iron</keyword>
<dbReference type="Proteomes" id="UP001595803">
    <property type="component" value="Unassembled WGS sequence"/>
</dbReference>
<keyword evidence="2 6" id="KW-0349">Heme</keyword>
<feature type="domain" description="Cytochrome c" evidence="9">
    <location>
        <begin position="128"/>
        <end position="213"/>
    </location>
</feature>
<evidence type="ECO:0000256" key="6">
    <source>
        <dbReference type="PROSITE-ProRule" id="PRU00433"/>
    </source>
</evidence>
<evidence type="ECO:0000256" key="4">
    <source>
        <dbReference type="ARBA" id="ARBA00022982"/>
    </source>
</evidence>
<comment type="caution">
    <text evidence="10">The sequence shown here is derived from an EMBL/GenBank/DDBJ whole genome shotgun (WGS) entry which is preliminary data.</text>
</comment>
<dbReference type="Gene3D" id="1.10.760.10">
    <property type="entry name" value="Cytochrome c-like domain"/>
    <property type="match status" value="1"/>
</dbReference>
<feature type="chain" id="PRO_5045573447" evidence="8">
    <location>
        <begin position="23"/>
        <end position="213"/>
    </location>
</feature>
<keyword evidence="1" id="KW-0813">Transport</keyword>
<dbReference type="PANTHER" id="PTHR37823">
    <property type="entry name" value="CYTOCHROME C-553-LIKE"/>
    <property type="match status" value="1"/>
</dbReference>
<dbReference type="PROSITE" id="PS51007">
    <property type="entry name" value="CYTC"/>
    <property type="match status" value="1"/>
</dbReference>
<evidence type="ECO:0000256" key="8">
    <source>
        <dbReference type="SAM" id="SignalP"/>
    </source>
</evidence>
<evidence type="ECO:0000313" key="10">
    <source>
        <dbReference type="EMBL" id="MFC3835154.1"/>
    </source>
</evidence>
<evidence type="ECO:0000256" key="3">
    <source>
        <dbReference type="ARBA" id="ARBA00022723"/>
    </source>
</evidence>
<feature type="region of interest" description="Disordered" evidence="7">
    <location>
        <begin position="32"/>
        <end position="115"/>
    </location>
</feature>
<organism evidence="10 11">
    <name type="scientific">Deinococcus rufus</name>
    <dbReference type="NCBI Taxonomy" id="2136097"/>
    <lineage>
        <taxon>Bacteria</taxon>
        <taxon>Thermotogati</taxon>
        <taxon>Deinococcota</taxon>
        <taxon>Deinococci</taxon>
        <taxon>Deinococcales</taxon>
        <taxon>Deinococcaceae</taxon>
        <taxon>Deinococcus</taxon>
    </lineage>
</organism>
<keyword evidence="3 6" id="KW-0479">Metal-binding</keyword>
<name>A0ABV7ZDR8_9DEIO</name>
<dbReference type="PANTHER" id="PTHR37823:SF1">
    <property type="entry name" value="CYTOCHROME C-553-LIKE"/>
    <property type="match status" value="1"/>
</dbReference>
<accession>A0ABV7ZDR8</accession>
<dbReference type="EMBL" id="JBHRZG010000024">
    <property type="protein sequence ID" value="MFC3835154.1"/>
    <property type="molecule type" value="Genomic_DNA"/>
</dbReference>
<evidence type="ECO:0000256" key="1">
    <source>
        <dbReference type="ARBA" id="ARBA00022448"/>
    </source>
</evidence>
<dbReference type="RefSeq" id="WP_295818501.1">
    <property type="nucleotide sequence ID" value="NZ_JBHRZG010000024.1"/>
</dbReference>
<sequence>MKNTFAVTMTLLLALTLGGSIAGYRIATAEHEEPAAEASQSASESAPSPNSAVTGPADDQATTGDVAAQNEGGTQTGENGAVAAAGGADGADGGVPATSETTPPGGGATAGETGQEPVEQAAAASTAGDVKAGETIYASNCSGCHGADGKGVVGPSLVTADGPKAWTDAQLLTTLREGKTPERQLSTAMPRFTAEQISDSDVTNLHAYIKTLN</sequence>
<dbReference type="Pfam" id="PF13442">
    <property type="entry name" value="Cytochrome_CBB3"/>
    <property type="match status" value="1"/>
</dbReference>
<evidence type="ECO:0000259" key="9">
    <source>
        <dbReference type="PROSITE" id="PS51007"/>
    </source>
</evidence>